<proteinExistence type="predicted"/>
<keyword evidence="3" id="KW-1185">Reference proteome</keyword>
<dbReference type="AlphaFoldDB" id="A0A1M5XRI1"/>
<protein>
    <submittedName>
        <fullName evidence="2">Uncharacterized protein</fullName>
    </submittedName>
</protein>
<evidence type="ECO:0000313" key="2">
    <source>
        <dbReference type="EMBL" id="SHI02369.1"/>
    </source>
</evidence>
<accession>A0A1M5XRI1</accession>
<dbReference type="EMBL" id="FQXS01000022">
    <property type="protein sequence ID" value="SHI02369.1"/>
    <property type="molecule type" value="Genomic_DNA"/>
</dbReference>
<name>A0A1M5XRI1_9BACT</name>
<evidence type="ECO:0000313" key="3">
    <source>
        <dbReference type="Proteomes" id="UP000184139"/>
    </source>
</evidence>
<dbReference type="Proteomes" id="UP000184139">
    <property type="component" value="Unassembled WGS sequence"/>
</dbReference>
<reference evidence="2 3" key="1">
    <citation type="submission" date="2016-11" db="EMBL/GenBank/DDBJ databases">
        <authorList>
            <person name="Jaros S."/>
            <person name="Januszkiewicz K."/>
            <person name="Wedrychowicz H."/>
        </authorList>
    </citation>
    <scope>NUCLEOTIDE SEQUENCE [LARGE SCALE GENOMIC DNA]</scope>
    <source>
        <strain evidence="2 3">DSM 9705</strain>
    </source>
</reference>
<organism evidence="2 3">
    <name type="scientific">Desulfofustis glycolicus DSM 9705</name>
    <dbReference type="NCBI Taxonomy" id="1121409"/>
    <lineage>
        <taxon>Bacteria</taxon>
        <taxon>Pseudomonadati</taxon>
        <taxon>Thermodesulfobacteriota</taxon>
        <taxon>Desulfobulbia</taxon>
        <taxon>Desulfobulbales</taxon>
        <taxon>Desulfocapsaceae</taxon>
        <taxon>Desulfofustis</taxon>
    </lineage>
</organism>
<gene>
    <name evidence="2" type="ORF">SAMN02745124_03291</name>
</gene>
<feature type="signal peptide" evidence="1">
    <location>
        <begin position="1"/>
        <end position="25"/>
    </location>
</feature>
<feature type="chain" id="PRO_5009915052" evidence="1">
    <location>
        <begin position="26"/>
        <end position="175"/>
    </location>
</feature>
<evidence type="ECO:0000256" key="1">
    <source>
        <dbReference type="SAM" id="SignalP"/>
    </source>
</evidence>
<keyword evidence="1" id="KW-0732">Signal</keyword>
<sequence>MLPKNSIFILTILLSLMLLSAQAYSSDADNSFDPAVQDTEENIELVPILSKEQLEQLNKCYRDNIVICEKDYEKCMQEENVIHVGLNACFKIKLDCLNTCKTNSTICCKSDGTPECSKDCRQKKRDCDKQCEDEGNRCTMQSMMGKPVKKEAKNCDELFEQCKKVVKELCYGSLQ</sequence>